<feature type="compositionally biased region" description="Polar residues" evidence="1">
    <location>
        <begin position="1"/>
        <end position="25"/>
    </location>
</feature>
<keyword evidence="3" id="KW-1185">Reference proteome</keyword>
<evidence type="ECO:0000313" key="2">
    <source>
        <dbReference type="EMBL" id="KAK9029455.1"/>
    </source>
</evidence>
<organism evidence="2 3">
    <name type="scientific">Hibiscus sabdariffa</name>
    <name type="common">roselle</name>
    <dbReference type="NCBI Taxonomy" id="183260"/>
    <lineage>
        <taxon>Eukaryota</taxon>
        <taxon>Viridiplantae</taxon>
        <taxon>Streptophyta</taxon>
        <taxon>Embryophyta</taxon>
        <taxon>Tracheophyta</taxon>
        <taxon>Spermatophyta</taxon>
        <taxon>Magnoliopsida</taxon>
        <taxon>eudicotyledons</taxon>
        <taxon>Gunneridae</taxon>
        <taxon>Pentapetalae</taxon>
        <taxon>rosids</taxon>
        <taxon>malvids</taxon>
        <taxon>Malvales</taxon>
        <taxon>Malvaceae</taxon>
        <taxon>Malvoideae</taxon>
        <taxon>Hibiscus</taxon>
    </lineage>
</organism>
<gene>
    <name evidence="2" type="ORF">V6N11_026572</name>
</gene>
<name>A0ABR2SW28_9ROSI</name>
<evidence type="ECO:0000313" key="3">
    <source>
        <dbReference type="Proteomes" id="UP001396334"/>
    </source>
</evidence>
<reference evidence="2 3" key="1">
    <citation type="journal article" date="2024" name="G3 (Bethesda)">
        <title>Genome assembly of Hibiscus sabdariffa L. provides insights into metabolisms of medicinal natural products.</title>
        <authorList>
            <person name="Kim T."/>
        </authorList>
    </citation>
    <scope>NUCLEOTIDE SEQUENCE [LARGE SCALE GENOMIC DNA]</scope>
    <source>
        <strain evidence="2">TK-2024</strain>
        <tissue evidence="2">Old leaves</tissue>
    </source>
</reference>
<feature type="region of interest" description="Disordered" evidence="1">
    <location>
        <begin position="1"/>
        <end position="31"/>
    </location>
</feature>
<dbReference type="EMBL" id="JBBPBN010000011">
    <property type="protein sequence ID" value="KAK9029455.1"/>
    <property type="molecule type" value="Genomic_DNA"/>
</dbReference>
<dbReference type="Proteomes" id="UP001396334">
    <property type="component" value="Unassembled WGS sequence"/>
</dbReference>
<proteinExistence type="predicted"/>
<protein>
    <submittedName>
        <fullName evidence="2">Uncharacterized protein</fullName>
    </submittedName>
</protein>
<comment type="caution">
    <text evidence="2">The sequence shown here is derived from an EMBL/GenBank/DDBJ whole genome shotgun (WGS) entry which is preliminary data.</text>
</comment>
<accession>A0ABR2SW28</accession>
<evidence type="ECO:0000256" key="1">
    <source>
        <dbReference type="SAM" id="MobiDB-lite"/>
    </source>
</evidence>
<sequence>MDSVSGTKNPNSFQNLRNFPFTSTAHPRRPATTPLTTIIENLAFSLLEIQKPRNEESSSNARLIKFFAFILKLCGDQIR</sequence>